<organism evidence="2 3">
    <name type="scientific">Sphingobacterium paucimobilis HER1398</name>
    <dbReference type="NCBI Taxonomy" id="1346330"/>
    <lineage>
        <taxon>Bacteria</taxon>
        <taxon>Pseudomonadati</taxon>
        <taxon>Bacteroidota</taxon>
        <taxon>Sphingobacteriia</taxon>
        <taxon>Sphingobacteriales</taxon>
        <taxon>Sphingobacteriaceae</taxon>
        <taxon>Sphingobacterium</taxon>
    </lineage>
</organism>
<comment type="caution">
    <text evidence="2">The sequence shown here is derived from an EMBL/GenBank/DDBJ whole genome shotgun (WGS) entry which is preliminary data.</text>
</comment>
<dbReference type="EMBL" id="ATDL01000022">
    <property type="protein sequence ID" value="ERJ57454.1"/>
    <property type="molecule type" value="Genomic_DNA"/>
</dbReference>
<name>U2IXM5_9SPHI</name>
<feature type="transmembrane region" description="Helical" evidence="1">
    <location>
        <begin position="20"/>
        <end position="38"/>
    </location>
</feature>
<dbReference type="STRING" id="1346330.M472_01610"/>
<evidence type="ECO:0000313" key="2">
    <source>
        <dbReference type="EMBL" id="ERJ57454.1"/>
    </source>
</evidence>
<evidence type="ECO:0000313" key="3">
    <source>
        <dbReference type="Proteomes" id="UP000016584"/>
    </source>
</evidence>
<keyword evidence="1" id="KW-0812">Transmembrane</keyword>
<dbReference type="AlphaFoldDB" id="U2IXM5"/>
<dbReference type="PROSITE" id="PS51257">
    <property type="entry name" value="PROKAR_LIPOPROTEIN"/>
    <property type="match status" value="1"/>
</dbReference>
<keyword evidence="3" id="KW-1185">Reference proteome</keyword>
<proteinExistence type="predicted"/>
<dbReference type="Proteomes" id="UP000016584">
    <property type="component" value="Unassembled WGS sequence"/>
</dbReference>
<reference evidence="2 3" key="1">
    <citation type="journal article" date="2013" name="Genome Announc.">
        <title>The Draft Genome Sequence of Sphingomonas paucimobilis Strain HER1398 (Proteobacteria), Host to the Giant PAU Phage, Indicates That It Is a Member of the Genus Sphingobacterium (Bacteroidetes).</title>
        <authorList>
            <person name="White R.A.III."/>
            <person name="Suttle C.A."/>
        </authorList>
    </citation>
    <scope>NUCLEOTIDE SEQUENCE [LARGE SCALE GENOMIC DNA]</scope>
    <source>
        <strain evidence="2 3">HER1398</strain>
    </source>
</reference>
<gene>
    <name evidence="2" type="ORF">M472_01610</name>
</gene>
<keyword evidence="1" id="KW-1133">Transmembrane helix</keyword>
<sequence length="59" mass="6232">MIEPRDEGGKVNPELFKKMYIFTFSGTGLAVSCAALGSKFSGIGHGTQDCPCFSQGDSL</sequence>
<accession>U2IXM5</accession>
<protein>
    <submittedName>
        <fullName evidence="2">Uncharacterized protein</fullName>
    </submittedName>
</protein>
<keyword evidence="1" id="KW-0472">Membrane</keyword>
<evidence type="ECO:0000256" key="1">
    <source>
        <dbReference type="SAM" id="Phobius"/>
    </source>
</evidence>